<dbReference type="GO" id="GO:0003824">
    <property type="term" value="F:catalytic activity"/>
    <property type="evidence" value="ECO:0007669"/>
    <property type="project" value="TreeGrafter"/>
</dbReference>
<comment type="caution">
    <text evidence="2">The sequence shown here is derived from an EMBL/GenBank/DDBJ whole genome shotgun (WGS) entry which is preliminary data.</text>
</comment>
<evidence type="ECO:0000259" key="1">
    <source>
        <dbReference type="PROSITE" id="PS51725"/>
    </source>
</evidence>
<dbReference type="PANTHER" id="PTHR33336:SF3">
    <property type="entry name" value="ABM DOMAIN-CONTAINING PROTEIN"/>
    <property type="match status" value="1"/>
</dbReference>
<dbReference type="eggNOG" id="COG1359">
    <property type="taxonomic scope" value="Bacteria"/>
</dbReference>
<dbReference type="InterPro" id="IPR007138">
    <property type="entry name" value="ABM_dom"/>
</dbReference>
<dbReference type="HOGENOM" id="CLU_131496_11_0_10"/>
<dbReference type="Gene3D" id="3.30.70.100">
    <property type="match status" value="1"/>
</dbReference>
<dbReference type="GeneID" id="98068414"/>
<accession>H1DEX1</accession>
<dbReference type="EMBL" id="ADMC01000014">
    <property type="protein sequence ID" value="EHP49289.1"/>
    <property type="molecule type" value="Genomic_DNA"/>
</dbReference>
<dbReference type="Pfam" id="PF03992">
    <property type="entry name" value="ABM"/>
    <property type="match status" value="1"/>
</dbReference>
<dbReference type="InterPro" id="IPR011008">
    <property type="entry name" value="Dimeric_a/b-barrel"/>
</dbReference>
<gene>
    <name evidence="2" type="ORF">HMPREF9449_00807</name>
</gene>
<dbReference type="PROSITE" id="PS51725">
    <property type="entry name" value="ABM"/>
    <property type="match status" value="1"/>
</dbReference>
<dbReference type="InterPro" id="IPR050744">
    <property type="entry name" value="AI-2_Isomerase_LsrG"/>
</dbReference>
<keyword evidence="3" id="KW-1185">Reference proteome</keyword>
<dbReference type="STRING" id="742817.HMPREF9449_00807"/>
<dbReference type="PATRIC" id="fig|742817.3.peg.860"/>
<proteinExistence type="predicted"/>
<dbReference type="Proteomes" id="UP000004892">
    <property type="component" value="Unassembled WGS sequence"/>
</dbReference>
<reference evidence="2 3" key="1">
    <citation type="submission" date="2012-01" db="EMBL/GenBank/DDBJ databases">
        <title>The Genome Sequence of Odoribacter laneus YIT 12061.</title>
        <authorList>
            <consortium name="The Broad Institute Genome Sequencing Platform"/>
            <person name="Earl A."/>
            <person name="Ward D."/>
            <person name="Feldgarden M."/>
            <person name="Gevers D."/>
            <person name="Morotomi M."/>
            <person name="Young S.K."/>
            <person name="Zeng Q."/>
            <person name="Gargeya S."/>
            <person name="Fitzgerald M."/>
            <person name="Haas B."/>
            <person name="Abouelleil A."/>
            <person name="Alvarado L."/>
            <person name="Arachchi H.M."/>
            <person name="Berlin A."/>
            <person name="Chapman S.B."/>
            <person name="Gearin G."/>
            <person name="Goldberg J."/>
            <person name="Griggs A."/>
            <person name="Gujja S."/>
            <person name="Hansen M."/>
            <person name="Heiman D."/>
            <person name="Howarth C."/>
            <person name="Larimer J."/>
            <person name="Lui A."/>
            <person name="MacDonald P.J.P."/>
            <person name="McCowen C."/>
            <person name="Montmayeur A."/>
            <person name="Murphy C."/>
            <person name="Neiman D."/>
            <person name="Pearson M."/>
            <person name="Priest M."/>
            <person name="Roberts A."/>
            <person name="Saif S."/>
            <person name="Shea T."/>
            <person name="Sisk P."/>
            <person name="Stolte C."/>
            <person name="Sykes S."/>
            <person name="Wortman J."/>
            <person name="Nusbaum C."/>
            <person name="Birren B."/>
        </authorList>
    </citation>
    <scope>NUCLEOTIDE SEQUENCE [LARGE SCALE GENOMIC DNA]</scope>
    <source>
        <strain evidence="2 3">YIT 12061</strain>
    </source>
</reference>
<dbReference type="SUPFAM" id="SSF54909">
    <property type="entry name" value="Dimeric alpha+beta barrel"/>
    <property type="match status" value="1"/>
</dbReference>
<evidence type="ECO:0000313" key="3">
    <source>
        <dbReference type="Proteomes" id="UP000004892"/>
    </source>
</evidence>
<dbReference type="RefSeq" id="WP_009135955.1">
    <property type="nucleotide sequence ID" value="NZ_JH594596.1"/>
</dbReference>
<evidence type="ECO:0000313" key="2">
    <source>
        <dbReference type="EMBL" id="EHP49289.1"/>
    </source>
</evidence>
<name>H1DEX1_9BACT</name>
<feature type="domain" description="ABM" evidence="1">
    <location>
        <begin position="2"/>
        <end position="90"/>
    </location>
</feature>
<dbReference type="PANTHER" id="PTHR33336">
    <property type="entry name" value="QUINOL MONOOXYGENASE YGIN-RELATED"/>
    <property type="match status" value="1"/>
</dbReference>
<protein>
    <recommendedName>
        <fullName evidence="1">ABM domain-containing protein</fullName>
    </recommendedName>
</protein>
<dbReference type="AlphaFoldDB" id="H1DEX1"/>
<sequence>MIRLNVFVKVKSENRKEVLDTLLELAEQSQKEKGCIAYGIFESSTDKEVLMICETWSGEEELSAHEKTHHFVTLVGKTQQLAEMKLERFMF</sequence>
<organism evidence="2 3">
    <name type="scientific">Odoribacter laneus YIT 12061</name>
    <dbReference type="NCBI Taxonomy" id="742817"/>
    <lineage>
        <taxon>Bacteria</taxon>
        <taxon>Pseudomonadati</taxon>
        <taxon>Bacteroidota</taxon>
        <taxon>Bacteroidia</taxon>
        <taxon>Bacteroidales</taxon>
        <taxon>Odoribacteraceae</taxon>
        <taxon>Odoribacter</taxon>
    </lineage>
</organism>